<feature type="region of interest" description="Disordered" evidence="1">
    <location>
        <begin position="1"/>
        <end position="60"/>
    </location>
</feature>
<sequence length="60" mass="6480">MGEDLSFSEDGPFLKGKSPSGALKDGRERTGGHDGLASLHDRQTFLDPDGPIHRTTTLRT</sequence>
<dbReference type="Proteomes" id="UP000075573">
    <property type="component" value="Unassembled WGS sequence"/>
</dbReference>
<dbReference type="PATRIC" id="fig|442.7.peg.3292"/>
<dbReference type="EMBL" id="LHZB01000118">
    <property type="protein sequence ID" value="KXV00022.1"/>
    <property type="molecule type" value="Genomic_DNA"/>
</dbReference>
<organism evidence="2 3">
    <name type="scientific">Gluconobacter potus</name>
    <dbReference type="NCBI Taxonomy" id="2724927"/>
    <lineage>
        <taxon>Bacteria</taxon>
        <taxon>Pseudomonadati</taxon>
        <taxon>Pseudomonadota</taxon>
        <taxon>Alphaproteobacteria</taxon>
        <taxon>Acetobacterales</taxon>
        <taxon>Acetobacteraceae</taxon>
        <taxon>Gluconobacter</taxon>
    </lineage>
</organism>
<evidence type="ECO:0000313" key="3">
    <source>
        <dbReference type="Proteomes" id="UP000075573"/>
    </source>
</evidence>
<reference evidence="2 3" key="1">
    <citation type="submission" date="2015-06" db="EMBL/GenBank/DDBJ databases">
        <title>Improved classification and identification of acetic acid bacteria using matrix-assisted laser desorption/ionization time-of-flight mass spectrometry; Gluconobacter nephelii and Gluconobacter uchimurae are later heterotypic synonyms of Gluconobacter japonicus and Gluconobacter oxydans, respectively.</title>
        <authorList>
            <person name="Li L."/>
            <person name="Cleenwerck I."/>
            <person name="De Vuyst L."/>
            <person name="Vandamme P."/>
        </authorList>
    </citation>
    <scope>NUCLEOTIDE SEQUENCE [LARGE SCALE GENOMIC DNA]</scope>
    <source>
        <strain evidence="2 3">LMG 1764</strain>
    </source>
</reference>
<evidence type="ECO:0000313" key="2">
    <source>
        <dbReference type="EMBL" id="KXV00022.1"/>
    </source>
</evidence>
<accession>A0A149QRU5</accession>
<dbReference type="AlphaFoldDB" id="A0A149QRU5"/>
<evidence type="ECO:0000256" key="1">
    <source>
        <dbReference type="SAM" id="MobiDB-lite"/>
    </source>
</evidence>
<comment type="caution">
    <text evidence="2">The sequence shown here is derived from an EMBL/GenBank/DDBJ whole genome shotgun (WGS) entry which is preliminary data.</text>
</comment>
<proteinExistence type="predicted"/>
<gene>
    <name evidence="2" type="ORF">AD929_12355</name>
</gene>
<name>A0A149QRU5_9PROT</name>
<protein>
    <submittedName>
        <fullName evidence="2">Uncharacterized protein</fullName>
    </submittedName>
</protein>